<evidence type="ECO:0000313" key="1">
    <source>
        <dbReference type="EMBL" id="TFV92356.1"/>
    </source>
</evidence>
<keyword evidence="2" id="KW-1185">Reference proteome</keyword>
<dbReference type="OrthoDB" id="1412480at2"/>
<proteinExistence type="predicted"/>
<reference evidence="1 2" key="1">
    <citation type="submission" date="2019-03" db="EMBL/GenBank/DDBJ databases">
        <title>Algoriphagus sp. nov, a new strain isolated from root system soil of mangrove plant Kandelia.</title>
        <authorList>
            <person name="Yin Q."/>
            <person name="Wang K."/>
            <person name="Song Z."/>
        </authorList>
    </citation>
    <scope>NUCLEOTIDE SEQUENCE [LARGE SCALE GENOMIC DNA]</scope>
    <source>
        <strain evidence="1 2">XY-J91</strain>
    </source>
</reference>
<dbReference type="AlphaFoldDB" id="A0A4Y9QN24"/>
<sequence length="543" mass="62001">MKRILFGLGLFLVIFFGAGFYISSTISDRIQTEINKNPDRSYDLNFEDIDVSLLRQRVQLERITVIPLKPDEASSIQGSLEKILLNDFHVWDYFSSKELIIGEIILYNPVFQLTLKDRQSDGKKSSQAFQSFFGDIVRRGEIKNLHLINGKADLYDGEEEMRRIGGFTDLDIYATGIQTDRRILTHLVPFELEEIKTSLKNLELELGEDKMLRIGEMSFDLLGQSIQVENVSFKYSDDLIDVSKRVEHQEDILNFDLKSLSLHEIDASSDVYGQWSVIAKKLTLDSLVFVDLRNKNKPRPVESTKKLFVGLMGSIPFPVDLDTVLIKNSRLDYLEIGSGKEMPGLIRFDNLNARIEGFVTVDSLRKQREMRVQLQADFMGHTPVNATIHVPYDKEEFRLNLSLSPVDLNKLTEVTEPLAGVKINSGMLHKFELQMEATEYSAQNTLTFDYEDFQIEIGKKGESGNVNKFATLAGNMALRTNNLPDAKNYRIATYQSTRNVYRGPFNFIWETSKEGIMEIIPSGVTRIFLNENQGKKPKTKSKK</sequence>
<accession>A0A4Y9QN24</accession>
<organism evidence="1 2">
    <name type="scientific">Algoriphagus kandeliae</name>
    <dbReference type="NCBI Taxonomy" id="2562278"/>
    <lineage>
        <taxon>Bacteria</taxon>
        <taxon>Pseudomonadati</taxon>
        <taxon>Bacteroidota</taxon>
        <taxon>Cytophagia</taxon>
        <taxon>Cytophagales</taxon>
        <taxon>Cyclobacteriaceae</taxon>
        <taxon>Algoriphagus</taxon>
    </lineage>
</organism>
<dbReference type="RefSeq" id="WP_135076612.1">
    <property type="nucleotide sequence ID" value="NZ_SPSB01000005.1"/>
</dbReference>
<protein>
    <submittedName>
        <fullName evidence="1">DUF748 domain-containing protein</fullName>
    </submittedName>
</protein>
<evidence type="ECO:0000313" key="2">
    <source>
        <dbReference type="Proteomes" id="UP000297647"/>
    </source>
</evidence>
<dbReference type="Proteomes" id="UP000297647">
    <property type="component" value="Unassembled WGS sequence"/>
</dbReference>
<gene>
    <name evidence="1" type="ORF">E4S40_16055</name>
</gene>
<name>A0A4Y9QN24_9BACT</name>
<dbReference type="EMBL" id="SPSB01000005">
    <property type="protein sequence ID" value="TFV92356.1"/>
    <property type="molecule type" value="Genomic_DNA"/>
</dbReference>
<comment type="caution">
    <text evidence="1">The sequence shown here is derived from an EMBL/GenBank/DDBJ whole genome shotgun (WGS) entry which is preliminary data.</text>
</comment>